<comment type="subcellular location">
    <subcellularLocation>
        <location evidence="1">Nucleus</location>
        <location evidence="1">Nucleolus</location>
    </subcellularLocation>
</comment>
<evidence type="ECO:0000256" key="3">
    <source>
        <dbReference type="ARBA" id="ARBA00015522"/>
    </source>
</evidence>
<dbReference type="AlphaFoldDB" id="A0ABD3VTY2"/>
<protein>
    <recommendedName>
        <fullName evidence="3">Nucleolar protein 16</fullName>
    </recommendedName>
</protein>
<evidence type="ECO:0000313" key="5">
    <source>
        <dbReference type="EMBL" id="KAL3864483.1"/>
    </source>
</evidence>
<evidence type="ECO:0000256" key="4">
    <source>
        <dbReference type="ARBA" id="ARBA00023242"/>
    </source>
</evidence>
<dbReference type="GO" id="GO:0005730">
    <property type="term" value="C:nucleolus"/>
    <property type="evidence" value="ECO:0007669"/>
    <property type="project" value="UniProtKB-SubCell"/>
</dbReference>
<name>A0ABD3VTY2_SINWO</name>
<sequence>MGKHIKNRKMKFRYNVDRKKQWKKSKKLPAIKCPEIRQAWDNKKTVLQNMADMGLSADPNKTIKIPSTKELIGPKNMKVEDNNQTKKPPKPKKIYVAQALEEQASSSSEKKLRLSEPDVQYCIYMMEKYGDDYKAMARDYKNYYQDTPKQIRRKINVFKSIPKQYNAYLQSKGEKTKKMDTT</sequence>
<dbReference type="EMBL" id="JBJQND010000010">
    <property type="protein sequence ID" value="KAL3864483.1"/>
    <property type="molecule type" value="Genomic_DNA"/>
</dbReference>
<dbReference type="Proteomes" id="UP001634394">
    <property type="component" value="Unassembled WGS sequence"/>
</dbReference>
<reference evidence="5 6" key="1">
    <citation type="submission" date="2024-11" db="EMBL/GenBank/DDBJ databases">
        <title>Chromosome-level genome assembly of the freshwater bivalve Anodonta woodiana.</title>
        <authorList>
            <person name="Chen X."/>
        </authorList>
    </citation>
    <scope>NUCLEOTIDE SEQUENCE [LARGE SCALE GENOMIC DNA]</scope>
    <source>
        <strain evidence="5">MN2024</strain>
        <tissue evidence="5">Gills</tissue>
    </source>
</reference>
<dbReference type="Pfam" id="PF09420">
    <property type="entry name" value="Nop16"/>
    <property type="match status" value="1"/>
</dbReference>
<keyword evidence="4" id="KW-0539">Nucleus</keyword>
<proteinExistence type="inferred from homology"/>
<evidence type="ECO:0000256" key="1">
    <source>
        <dbReference type="ARBA" id="ARBA00004604"/>
    </source>
</evidence>
<dbReference type="InterPro" id="IPR019002">
    <property type="entry name" value="Ribosome_biogenesis_Nop16"/>
</dbReference>
<accession>A0ABD3VTY2</accession>
<comment type="similarity">
    <text evidence="2">Belongs to the NOP16 family.</text>
</comment>
<evidence type="ECO:0000256" key="2">
    <source>
        <dbReference type="ARBA" id="ARBA00008479"/>
    </source>
</evidence>
<dbReference type="PANTHER" id="PTHR13243">
    <property type="entry name" value="HSPC111 PROTEIN-RELATED"/>
    <property type="match status" value="1"/>
</dbReference>
<dbReference type="PANTHER" id="PTHR13243:SF1">
    <property type="entry name" value="NUCLEOLAR PROTEIN 16"/>
    <property type="match status" value="1"/>
</dbReference>
<organism evidence="5 6">
    <name type="scientific">Sinanodonta woodiana</name>
    <name type="common">Chinese pond mussel</name>
    <name type="synonym">Anodonta woodiana</name>
    <dbReference type="NCBI Taxonomy" id="1069815"/>
    <lineage>
        <taxon>Eukaryota</taxon>
        <taxon>Metazoa</taxon>
        <taxon>Spiralia</taxon>
        <taxon>Lophotrochozoa</taxon>
        <taxon>Mollusca</taxon>
        <taxon>Bivalvia</taxon>
        <taxon>Autobranchia</taxon>
        <taxon>Heteroconchia</taxon>
        <taxon>Palaeoheterodonta</taxon>
        <taxon>Unionida</taxon>
        <taxon>Unionoidea</taxon>
        <taxon>Unionidae</taxon>
        <taxon>Unioninae</taxon>
        <taxon>Sinanodonta</taxon>
    </lineage>
</organism>
<gene>
    <name evidence="5" type="ORF">ACJMK2_006162</name>
</gene>
<keyword evidence="6" id="KW-1185">Reference proteome</keyword>
<evidence type="ECO:0000313" key="6">
    <source>
        <dbReference type="Proteomes" id="UP001634394"/>
    </source>
</evidence>
<comment type="caution">
    <text evidence="5">The sequence shown here is derived from an EMBL/GenBank/DDBJ whole genome shotgun (WGS) entry which is preliminary data.</text>
</comment>